<organism evidence="3 4">
    <name type="scientific">Physcomitrium patens</name>
    <name type="common">Spreading-leaved earth moss</name>
    <name type="synonym">Physcomitrella patens</name>
    <dbReference type="NCBI Taxonomy" id="3218"/>
    <lineage>
        <taxon>Eukaryota</taxon>
        <taxon>Viridiplantae</taxon>
        <taxon>Streptophyta</taxon>
        <taxon>Embryophyta</taxon>
        <taxon>Bryophyta</taxon>
        <taxon>Bryophytina</taxon>
        <taxon>Bryopsida</taxon>
        <taxon>Funariidae</taxon>
        <taxon>Funariales</taxon>
        <taxon>Funariaceae</taxon>
        <taxon>Physcomitrium</taxon>
    </lineage>
</organism>
<dbReference type="PANTHER" id="PTHR31350">
    <property type="entry name" value="SI:DKEY-261L7.2"/>
    <property type="match status" value="1"/>
</dbReference>
<name>A0A7I4CF77_PHYPA</name>
<evidence type="ECO:0000313" key="3">
    <source>
        <dbReference type="EnsemblPlants" id="Pp3c22_12680V3.2"/>
    </source>
</evidence>
<reference evidence="3 4" key="1">
    <citation type="journal article" date="2008" name="Science">
        <title>The Physcomitrella genome reveals evolutionary insights into the conquest of land by plants.</title>
        <authorList>
            <person name="Rensing S."/>
            <person name="Lang D."/>
            <person name="Zimmer A."/>
            <person name="Terry A."/>
            <person name="Salamov A."/>
            <person name="Shapiro H."/>
            <person name="Nishiyama T."/>
            <person name="Perroud P.-F."/>
            <person name="Lindquist E."/>
            <person name="Kamisugi Y."/>
            <person name="Tanahashi T."/>
            <person name="Sakakibara K."/>
            <person name="Fujita T."/>
            <person name="Oishi K."/>
            <person name="Shin-I T."/>
            <person name="Kuroki Y."/>
            <person name="Toyoda A."/>
            <person name="Suzuki Y."/>
            <person name="Hashimoto A."/>
            <person name="Yamaguchi K."/>
            <person name="Sugano A."/>
            <person name="Kohara Y."/>
            <person name="Fujiyama A."/>
            <person name="Anterola A."/>
            <person name="Aoki S."/>
            <person name="Ashton N."/>
            <person name="Barbazuk W.B."/>
            <person name="Barker E."/>
            <person name="Bennetzen J."/>
            <person name="Bezanilla M."/>
            <person name="Blankenship R."/>
            <person name="Cho S.H."/>
            <person name="Dutcher S."/>
            <person name="Estelle M."/>
            <person name="Fawcett J.A."/>
            <person name="Gundlach H."/>
            <person name="Hanada K."/>
            <person name="Heyl A."/>
            <person name="Hicks K.A."/>
            <person name="Hugh J."/>
            <person name="Lohr M."/>
            <person name="Mayer K."/>
            <person name="Melkozernov A."/>
            <person name="Murata T."/>
            <person name="Nelson D."/>
            <person name="Pils B."/>
            <person name="Prigge M."/>
            <person name="Reiss B."/>
            <person name="Renner T."/>
            <person name="Rombauts S."/>
            <person name="Rushton P."/>
            <person name="Sanderfoot A."/>
            <person name="Schween G."/>
            <person name="Shiu S.-H."/>
            <person name="Stueber K."/>
            <person name="Theodoulou F.L."/>
            <person name="Tu H."/>
            <person name="Van de Peer Y."/>
            <person name="Verrier P.J."/>
            <person name="Waters E."/>
            <person name="Wood A."/>
            <person name="Yang L."/>
            <person name="Cove D."/>
            <person name="Cuming A."/>
            <person name="Hasebe M."/>
            <person name="Lucas S."/>
            <person name="Mishler D.B."/>
            <person name="Reski R."/>
            <person name="Grigoriev I."/>
            <person name="Quatrano R.S."/>
            <person name="Boore J.L."/>
        </authorList>
    </citation>
    <scope>NUCLEOTIDE SEQUENCE [LARGE SCALE GENOMIC DNA]</scope>
    <source>
        <strain evidence="3 4">cv. Gransden 2004</strain>
    </source>
</reference>
<evidence type="ECO:0000259" key="2">
    <source>
        <dbReference type="Pfam" id="PF13369"/>
    </source>
</evidence>
<feature type="region of interest" description="Disordered" evidence="1">
    <location>
        <begin position="1"/>
        <end position="44"/>
    </location>
</feature>
<dbReference type="Gramene" id="Pp3c22_12680V3.2">
    <property type="protein sequence ID" value="Pp3c22_12680V3.2"/>
    <property type="gene ID" value="Pp3c22_12680"/>
</dbReference>
<keyword evidence="4" id="KW-1185">Reference proteome</keyword>
<sequence>MGEGLNDGDNEFGAEGEDERNDVSSDLPQENGTNNDFPSPRSDQTVVRAGSLESELFIYTGRMRALHIFRAEESKADEEINLIRAATFVGQHAYPRISAEEVETQMDEMAAALEPQLPSTGGRYTMRMINTINKYLYHELGYKGEINYLDPDNSCINMVLESREVTHFWSTSIGRITAYNVFGVHGTCLTCGFTNARDGKITFLQDAEERLSVVYGVLVEINPEFLKHTSITNRVFLLRLLSNLKRMYFERKDPVSTLCIIVYLRFCDQVSFKRDYGICLYLLNRFSEAIPCLDASGSAYCNRRRVYEVTSHKNATKQIVLRKRYFLE</sequence>
<evidence type="ECO:0000313" key="4">
    <source>
        <dbReference type="Proteomes" id="UP000006727"/>
    </source>
</evidence>
<accession>A0A7I4CF77</accession>
<proteinExistence type="predicted"/>
<dbReference type="EnsemblPlants" id="Pp3c22_12680V3.2">
    <property type="protein sequence ID" value="Pp3c22_12680V3.2"/>
    <property type="gene ID" value="Pp3c22_12680"/>
</dbReference>
<dbReference type="InterPro" id="IPR032698">
    <property type="entry name" value="SirB1_N"/>
</dbReference>
<feature type="domain" description="Protein SirB1 N-terminal" evidence="2">
    <location>
        <begin position="101"/>
        <end position="164"/>
    </location>
</feature>
<feature type="compositionally biased region" description="Polar residues" evidence="1">
    <location>
        <begin position="24"/>
        <end position="44"/>
    </location>
</feature>
<dbReference type="Pfam" id="PF13369">
    <property type="entry name" value="Transglut_core2"/>
    <property type="match status" value="1"/>
</dbReference>
<evidence type="ECO:0000256" key="1">
    <source>
        <dbReference type="SAM" id="MobiDB-lite"/>
    </source>
</evidence>
<dbReference type="Proteomes" id="UP000006727">
    <property type="component" value="Chromosome 22"/>
</dbReference>
<dbReference type="EMBL" id="ABEU02000022">
    <property type="status" value="NOT_ANNOTATED_CDS"/>
    <property type="molecule type" value="Genomic_DNA"/>
</dbReference>
<protein>
    <recommendedName>
        <fullName evidence="2">Protein SirB1 N-terminal domain-containing protein</fullName>
    </recommendedName>
</protein>
<dbReference type="PANTHER" id="PTHR31350:SF21">
    <property type="entry name" value="F-BOX ONLY PROTEIN 21"/>
    <property type="match status" value="1"/>
</dbReference>
<dbReference type="InParanoid" id="A0A7I4CF77"/>
<dbReference type="AlphaFoldDB" id="A0A7I4CF77"/>
<reference evidence="3" key="3">
    <citation type="submission" date="2020-12" db="UniProtKB">
        <authorList>
            <consortium name="EnsemblPlants"/>
        </authorList>
    </citation>
    <scope>IDENTIFICATION</scope>
</reference>
<reference evidence="3 4" key="2">
    <citation type="journal article" date="2018" name="Plant J.">
        <title>The Physcomitrella patens chromosome-scale assembly reveals moss genome structure and evolution.</title>
        <authorList>
            <person name="Lang D."/>
            <person name="Ullrich K.K."/>
            <person name="Murat F."/>
            <person name="Fuchs J."/>
            <person name="Jenkins J."/>
            <person name="Haas F.B."/>
            <person name="Piednoel M."/>
            <person name="Gundlach H."/>
            <person name="Van Bel M."/>
            <person name="Meyberg R."/>
            <person name="Vives C."/>
            <person name="Morata J."/>
            <person name="Symeonidi A."/>
            <person name="Hiss M."/>
            <person name="Muchero W."/>
            <person name="Kamisugi Y."/>
            <person name="Saleh O."/>
            <person name="Blanc G."/>
            <person name="Decker E.L."/>
            <person name="van Gessel N."/>
            <person name="Grimwood J."/>
            <person name="Hayes R.D."/>
            <person name="Graham S.W."/>
            <person name="Gunter L.E."/>
            <person name="McDaniel S.F."/>
            <person name="Hoernstein S.N.W."/>
            <person name="Larsson A."/>
            <person name="Li F.W."/>
            <person name="Perroud P.F."/>
            <person name="Phillips J."/>
            <person name="Ranjan P."/>
            <person name="Rokshar D.S."/>
            <person name="Rothfels C.J."/>
            <person name="Schneider L."/>
            <person name="Shu S."/>
            <person name="Stevenson D.W."/>
            <person name="Thummler F."/>
            <person name="Tillich M."/>
            <person name="Villarreal Aguilar J.C."/>
            <person name="Widiez T."/>
            <person name="Wong G.K."/>
            <person name="Wymore A."/>
            <person name="Zhang Y."/>
            <person name="Zimmer A.D."/>
            <person name="Quatrano R.S."/>
            <person name="Mayer K.F.X."/>
            <person name="Goodstein D."/>
            <person name="Casacuberta J.M."/>
            <person name="Vandepoele K."/>
            <person name="Reski R."/>
            <person name="Cuming A.C."/>
            <person name="Tuskan G.A."/>
            <person name="Maumus F."/>
            <person name="Salse J."/>
            <person name="Schmutz J."/>
            <person name="Rensing S.A."/>
        </authorList>
    </citation>
    <scope>NUCLEOTIDE SEQUENCE [LARGE SCALE GENOMIC DNA]</scope>
    <source>
        <strain evidence="3 4">cv. Gransden 2004</strain>
    </source>
</reference>
<feature type="compositionally biased region" description="Acidic residues" evidence="1">
    <location>
        <begin position="1"/>
        <end position="20"/>
    </location>
</feature>